<feature type="compositionally biased region" description="Low complexity" evidence="1">
    <location>
        <begin position="307"/>
        <end position="320"/>
    </location>
</feature>
<feature type="compositionally biased region" description="Polar residues" evidence="1">
    <location>
        <begin position="374"/>
        <end position="384"/>
    </location>
</feature>
<reference evidence="2" key="1">
    <citation type="submission" date="2021-02" db="EMBL/GenBank/DDBJ databases">
        <authorList>
            <person name="Dougan E. K."/>
            <person name="Rhodes N."/>
            <person name="Thang M."/>
            <person name="Chan C."/>
        </authorList>
    </citation>
    <scope>NUCLEOTIDE SEQUENCE</scope>
</reference>
<gene>
    <name evidence="2" type="primary">ppdK</name>
    <name evidence="2" type="ORF">SNAT2548_LOCUS23852</name>
</gene>
<feature type="region of interest" description="Disordered" evidence="1">
    <location>
        <begin position="23"/>
        <end position="135"/>
    </location>
</feature>
<protein>
    <submittedName>
        <fullName evidence="2">PpdK protein</fullName>
    </submittedName>
</protein>
<evidence type="ECO:0000313" key="3">
    <source>
        <dbReference type="Proteomes" id="UP000604046"/>
    </source>
</evidence>
<feature type="compositionally biased region" description="Basic and acidic residues" evidence="1">
    <location>
        <begin position="392"/>
        <end position="401"/>
    </location>
</feature>
<feature type="region of interest" description="Disordered" evidence="1">
    <location>
        <begin position="290"/>
        <end position="403"/>
    </location>
</feature>
<feature type="compositionally biased region" description="Basic and acidic residues" evidence="1">
    <location>
        <begin position="91"/>
        <end position="107"/>
    </location>
</feature>
<feature type="compositionally biased region" description="Basic and acidic residues" evidence="1">
    <location>
        <begin position="62"/>
        <end position="80"/>
    </location>
</feature>
<dbReference type="OrthoDB" id="431344at2759"/>
<evidence type="ECO:0000256" key="1">
    <source>
        <dbReference type="SAM" id="MobiDB-lite"/>
    </source>
</evidence>
<dbReference type="EMBL" id="CAJNDS010002336">
    <property type="protein sequence ID" value="CAE7438980.1"/>
    <property type="molecule type" value="Genomic_DNA"/>
</dbReference>
<keyword evidence="3" id="KW-1185">Reference proteome</keyword>
<dbReference type="AlphaFoldDB" id="A0A812RGY4"/>
<feature type="compositionally biased region" description="Polar residues" evidence="1">
    <location>
        <begin position="350"/>
        <end position="367"/>
    </location>
</feature>
<proteinExistence type="predicted"/>
<feature type="compositionally biased region" description="Basic and acidic residues" evidence="1">
    <location>
        <begin position="23"/>
        <end position="38"/>
    </location>
</feature>
<sequence>MLLNSTLKLGYLEGSMLEELGIRAESRRPTLKLDEKGFEVTAAPRASRTSSRPSSNQSHGGPRKDSSLTRSISKDSKERPASQAGRGSLKGMRESKQMQRSLSREALDPQNAPGVVESEPTPSWQPLEWTRPPQKDVRREGASLYSVSTPATHGSREHQPHLVRTTRIEPAAKGYANRRPPVPPKKVEQIVVTEKDLRRCGSDLQKLRECSISTPAKPVEDVPKLAPVEETRDFELSFKSNFAKICREGADTRDPWEGLGHPDELRELTVEDLVLNQVYIHALSPRKIEFDANSSPDHGRKPKLLRSASASTRASSADVALQTWPSDDRREGRRARLRPGLPPSRERNKWYTSKRASSLGPQDSSTEGAEVGTQGAQPTRSPIQPINMETPRTTREEETPPHKRAMRNFLKGAAGRGETRAVWLALDRATGEIQVFKKEAGERLEAAFRTGRTSVPLAGLEDALEGAIVCFDKTPQSFAHVRRMDGSEADVQRFEVTAYSYEMTVGVVGPPQGADEWRFAGKDEPGHERLLPLLGTELVRPPSPTLPPVGRNRQVYFINAGADWAGCDSY</sequence>
<dbReference type="Proteomes" id="UP000604046">
    <property type="component" value="Unassembled WGS sequence"/>
</dbReference>
<feature type="compositionally biased region" description="Low complexity" evidence="1">
    <location>
        <begin position="41"/>
        <end position="55"/>
    </location>
</feature>
<comment type="caution">
    <text evidence="2">The sequence shown here is derived from an EMBL/GenBank/DDBJ whole genome shotgun (WGS) entry which is preliminary data.</text>
</comment>
<evidence type="ECO:0000313" key="2">
    <source>
        <dbReference type="EMBL" id="CAE7438980.1"/>
    </source>
</evidence>
<organism evidence="2 3">
    <name type="scientific">Symbiodinium natans</name>
    <dbReference type="NCBI Taxonomy" id="878477"/>
    <lineage>
        <taxon>Eukaryota</taxon>
        <taxon>Sar</taxon>
        <taxon>Alveolata</taxon>
        <taxon>Dinophyceae</taxon>
        <taxon>Suessiales</taxon>
        <taxon>Symbiodiniaceae</taxon>
        <taxon>Symbiodinium</taxon>
    </lineage>
</organism>
<accession>A0A812RGY4</accession>
<name>A0A812RGY4_9DINO</name>